<dbReference type="AlphaFoldDB" id="A0A7W6XXR7"/>
<feature type="domain" description="WGR" evidence="1">
    <location>
        <begin position="46"/>
        <end position="129"/>
    </location>
</feature>
<proteinExistence type="predicted"/>
<evidence type="ECO:0000259" key="1">
    <source>
        <dbReference type="PROSITE" id="PS51977"/>
    </source>
</evidence>
<keyword evidence="2" id="KW-0238">DNA-binding</keyword>
<sequence>MRAVRQWRLAPVPSITNLNRSHVIDSNVSLDVAILFGDHGSMLAQPYHLYIERADPAKNMARYYAMEIGQTMFGEACLIRRWGRIGQHGQEKQHVFEREEEAVRLFLALVKQKRARGYQPRSTLRYLQG</sequence>
<dbReference type="Gene3D" id="2.20.140.10">
    <property type="entry name" value="WGR domain"/>
    <property type="match status" value="1"/>
</dbReference>
<dbReference type="InterPro" id="IPR036930">
    <property type="entry name" value="WGR_dom_sf"/>
</dbReference>
<reference evidence="2 3" key="1">
    <citation type="submission" date="2020-08" db="EMBL/GenBank/DDBJ databases">
        <title>Genomic Encyclopedia of Type Strains, Phase IV (KMG-V): Genome sequencing to study the core and pangenomes of soil and plant-associated prokaryotes.</title>
        <authorList>
            <person name="Whitman W."/>
        </authorList>
    </citation>
    <scope>NUCLEOTIDE SEQUENCE [LARGE SCALE GENOMIC DNA]</scope>
    <source>
        <strain evidence="2 3">SEMIA 414</strain>
    </source>
</reference>
<accession>A0A7W6XXR7</accession>
<organism evidence="2 3">
    <name type="scientific">Rhizobium esperanzae</name>
    <dbReference type="NCBI Taxonomy" id="1967781"/>
    <lineage>
        <taxon>Bacteria</taxon>
        <taxon>Pseudomonadati</taxon>
        <taxon>Pseudomonadota</taxon>
        <taxon>Alphaproteobacteria</taxon>
        <taxon>Hyphomicrobiales</taxon>
        <taxon>Rhizobiaceae</taxon>
        <taxon>Rhizobium/Agrobacterium group</taxon>
        <taxon>Rhizobium</taxon>
    </lineage>
</organism>
<dbReference type="InterPro" id="IPR008893">
    <property type="entry name" value="WGR_domain"/>
</dbReference>
<dbReference type="CDD" id="cd07996">
    <property type="entry name" value="WGR_MMR_like"/>
    <property type="match status" value="1"/>
</dbReference>
<dbReference type="SMART" id="SM00773">
    <property type="entry name" value="WGR"/>
    <property type="match status" value="1"/>
</dbReference>
<evidence type="ECO:0000313" key="3">
    <source>
        <dbReference type="Proteomes" id="UP000533724"/>
    </source>
</evidence>
<dbReference type="GO" id="GO:0003677">
    <property type="term" value="F:DNA binding"/>
    <property type="evidence" value="ECO:0007669"/>
    <property type="project" value="UniProtKB-KW"/>
</dbReference>
<dbReference type="PROSITE" id="PS51977">
    <property type="entry name" value="WGR"/>
    <property type="match status" value="1"/>
</dbReference>
<dbReference type="InterPro" id="IPR049809">
    <property type="entry name" value="YehF/YfeS-like_WGR"/>
</dbReference>
<gene>
    <name evidence="2" type="ORF">GGE15_003501</name>
</gene>
<name>A0A7W6XXR7_9HYPH</name>
<dbReference type="SUPFAM" id="SSF142921">
    <property type="entry name" value="WGR domain-like"/>
    <property type="match status" value="1"/>
</dbReference>
<dbReference type="Proteomes" id="UP000533724">
    <property type="component" value="Unassembled WGS sequence"/>
</dbReference>
<dbReference type="Pfam" id="PF05406">
    <property type="entry name" value="WGR"/>
    <property type="match status" value="1"/>
</dbReference>
<dbReference type="EMBL" id="JACIHI010000007">
    <property type="protein sequence ID" value="MBB4440225.1"/>
    <property type="molecule type" value="Genomic_DNA"/>
</dbReference>
<evidence type="ECO:0000313" key="2">
    <source>
        <dbReference type="EMBL" id="MBB4440225.1"/>
    </source>
</evidence>
<protein>
    <submittedName>
        <fullName evidence="2">Putative DNA-binding WGR domain protein</fullName>
    </submittedName>
</protein>
<comment type="caution">
    <text evidence="2">The sequence shown here is derived from an EMBL/GenBank/DDBJ whole genome shotgun (WGS) entry which is preliminary data.</text>
</comment>